<evidence type="ECO:0000313" key="7">
    <source>
        <dbReference type="EMBL" id="SVE26397.1"/>
    </source>
</evidence>
<evidence type="ECO:0000256" key="2">
    <source>
        <dbReference type="ARBA" id="ARBA00004496"/>
    </source>
</evidence>
<evidence type="ECO:0000256" key="4">
    <source>
        <dbReference type="ARBA" id="ARBA00023069"/>
    </source>
</evidence>
<gene>
    <name evidence="7" type="ORF">METZ01_LOCUS479251</name>
</gene>
<dbReference type="Pfam" id="PF22544">
    <property type="entry name" value="HYDIN_VesB_CFA65-like_Ig"/>
    <property type="match status" value="1"/>
</dbReference>
<dbReference type="InterPro" id="IPR053879">
    <property type="entry name" value="HYDIN_VesB_CFA65-like_Ig"/>
</dbReference>
<evidence type="ECO:0000256" key="5">
    <source>
        <dbReference type="ARBA" id="ARBA00023273"/>
    </source>
</evidence>
<dbReference type="EMBL" id="UINC01205288">
    <property type="protein sequence ID" value="SVE26397.1"/>
    <property type="molecule type" value="Genomic_DNA"/>
</dbReference>
<organism evidence="7">
    <name type="scientific">marine metagenome</name>
    <dbReference type="NCBI Taxonomy" id="408172"/>
    <lineage>
        <taxon>unclassified sequences</taxon>
        <taxon>metagenomes</taxon>
        <taxon>ecological metagenomes</taxon>
    </lineage>
</organism>
<dbReference type="InterPro" id="IPR013783">
    <property type="entry name" value="Ig-like_fold"/>
</dbReference>
<keyword evidence="3" id="KW-0963">Cytoplasm</keyword>
<name>A0A383C1U9_9ZZZZ</name>
<keyword evidence="4" id="KW-0969">Cilium</keyword>
<dbReference type="NCBIfam" id="NF012200">
    <property type="entry name" value="choice_anch_D"/>
    <property type="match status" value="2"/>
</dbReference>
<proteinExistence type="predicted"/>
<reference evidence="7" key="1">
    <citation type="submission" date="2018-05" db="EMBL/GenBank/DDBJ databases">
        <authorList>
            <person name="Lanie J.A."/>
            <person name="Ng W.-L."/>
            <person name="Kazmierczak K.M."/>
            <person name="Andrzejewski T.M."/>
            <person name="Davidsen T.M."/>
            <person name="Wayne K.J."/>
            <person name="Tettelin H."/>
            <person name="Glass J.I."/>
            <person name="Rusch D."/>
            <person name="Podicherti R."/>
            <person name="Tsui H.-C.T."/>
            <person name="Winkler M.E."/>
        </authorList>
    </citation>
    <scope>NUCLEOTIDE SEQUENCE</scope>
</reference>
<feature type="non-terminal residue" evidence="7">
    <location>
        <position position="1"/>
    </location>
</feature>
<dbReference type="Gene3D" id="2.60.40.10">
    <property type="entry name" value="Immunoglobulins"/>
    <property type="match status" value="2"/>
</dbReference>
<dbReference type="AlphaFoldDB" id="A0A383C1U9"/>
<evidence type="ECO:0000256" key="1">
    <source>
        <dbReference type="ARBA" id="ARBA00004138"/>
    </source>
</evidence>
<sequence>EPATADGTDFGSADIDGVTATSTYTIYNTGNAALSLTGNPIVGKTGDHSADFTVTPPSTSTVGVGDSVTFIVVFNPSATGTRSAILSVPNDDTNENPYNFSIQGTGTDAEIRIEGKSTEISDGDDEPATADGTDFGSVDIDGITATSTFTIYNSGSTALTLTGSPRGGKSGDHPSDFAVTGPVASTVNAGGNITFVVVFNASDTGTRSAILSVPNDDPDENPYNFSIQGKGTAVLTATGITVT</sequence>
<evidence type="ECO:0000256" key="3">
    <source>
        <dbReference type="ARBA" id="ARBA00022490"/>
    </source>
</evidence>
<protein>
    <recommendedName>
        <fullName evidence="6">HYDIN/VesB/CFA65-like Ig-like domain-containing protein</fullName>
    </recommendedName>
</protein>
<feature type="domain" description="HYDIN/VesB/CFA65-like Ig-like" evidence="6">
    <location>
        <begin position="8"/>
        <end position="104"/>
    </location>
</feature>
<dbReference type="GO" id="GO:0005737">
    <property type="term" value="C:cytoplasm"/>
    <property type="evidence" value="ECO:0007669"/>
    <property type="project" value="UniProtKB-SubCell"/>
</dbReference>
<feature type="non-terminal residue" evidence="7">
    <location>
        <position position="243"/>
    </location>
</feature>
<evidence type="ECO:0000259" key="6">
    <source>
        <dbReference type="Pfam" id="PF22544"/>
    </source>
</evidence>
<keyword evidence="5" id="KW-0966">Cell projection</keyword>
<dbReference type="GO" id="GO:0005929">
    <property type="term" value="C:cilium"/>
    <property type="evidence" value="ECO:0007669"/>
    <property type="project" value="UniProtKB-SubCell"/>
</dbReference>
<comment type="subcellular location">
    <subcellularLocation>
        <location evidence="1">Cell projection</location>
        <location evidence="1">Cilium</location>
    </subcellularLocation>
    <subcellularLocation>
        <location evidence="2">Cytoplasm</location>
    </subcellularLocation>
</comment>
<accession>A0A383C1U9</accession>